<dbReference type="InterPro" id="IPR002871">
    <property type="entry name" value="NIF_FeS_clus_asmbl_NifU_N"/>
</dbReference>
<dbReference type="GO" id="GO:0005506">
    <property type="term" value="F:iron ion binding"/>
    <property type="evidence" value="ECO:0007669"/>
    <property type="project" value="InterPro"/>
</dbReference>
<dbReference type="RefSeq" id="WP_099623584.1">
    <property type="nucleotide sequence ID" value="NZ_CP024201.1"/>
</dbReference>
<name>A0A2D2B299_9CAUL</name>
<dbReference type="GO" id="GO:0016226">
    <property type="term" value="P:iron-sulfur cluster assembly"/>
    <property type="evidence" value="ECO:0007669"/>
    <property type="project" value="InterPro"/>
</dbReference>
<evidence type="ECO:0000313" key="2">
    <source>
        <dbReference type="EMBL" id="ATQ44336.1"/>
    </source>
</evidence>
<dbReference type="AlphaFoldDB" id="A0A2D2B299"/>
<dbReference type="OrthoDB" id="7857113at2"/>
<accession>A0A2D2B299</accession>
<gene>
    <name evidence="2" type="ORF">CSW64_19055</name>
</gene>
<dbReference type="Pfam" id="PF01592">
    <property type="entry name" value="NifU_N"/>
    <property type="match status" value="1"/>
</dbReference>
<reference evidence="2 3" key="1">
    <citation type="submission" date="2017-10" db="EMBL/GenBank/DDBJ databases">
        <title>Genome sequence of Caulobacter mirabilis FWC38.</title>
        <authorList>
            <person name="Fiebig A."/>
            <person name="Crosson S."/>
        </authorList>
    </citation>
    <scope>NUCLEOTIDE SEQUENCE [LARGE SCALE GENOMIC DNA]</scope>
    <source>
        <strain evidence="2 3">FWC 38</strain>
    </source>
</reference>
<keyword evidence="3" id="KW-1185">Reference proteome</keyword>
<dbReference type="SUPFAM" id="SSF82649">
    <property type="entry name" value="SufE/NifU"/>
    <property type="match status" value="1"/>
</dbReference>
<dbReference type="CDD" id="cd06664">
    <property type="entry name" value="IscU_like"/>
    <property type="match status" value="1"/>
</dbReference>
<organism evidence="2 3">
    <name type="scientific">Caulobacter mirabilis</name>
    <dbReference type="NCBI Taxonomy" id="69666"/>
    <lineage>
        <taxon>Bacteria</taxon>
        <taxon>Pseudomonadati</taxon>
        <taxon>Pseudomonadota</taxon>
        <taxon>Alphaproteobacteria</taxon>
        <taxon>Caulobacterales</taxon>
        <taxon>Caulobacteraceae</taxon>
        <taxon>Caulobacter</taxon>
    </lineage>
</organism>
<dbReference type="GO" id="GO:0051536">
    <property type="term" value="F:iron-sulfur cluster binding"/>
    <property type="evidence" value="ECO:0007669"/>
    <property type="project" value="InterPro"/>
</dbReference>
<dbReference type="Gene3D" id="3.90.1010.10">
    <property type="match status" value="1"/>
</dbReference>
<dbReference type="KEGG" id="cmb:CSW64_19055"/>
<feature type="domain" description="NIF system FeS cluster assembly NifU N-terminal" evidence="1">
    <location>
        <begin position="6"/>
        <end position="122"/>
    </location>
</feature>
<protein>
    <submittedName>
        <fullName evidence="2">Iron-sulfur cluster assembly scaffold protein</fullName>
    </submittedName>
</protein>
<dbReference type="Proteomes" id="UP000228945">
    <property type="component" value="Chromosome"/>
</dbReference>
<proteinExistence type="predicted"/>
<sequence length="155" mass="16034">MIDDLYSAKILTLTANIPRIGRLDAPQGSSEKHAKLCGSRIVVDVVLDAEGRVADFAQDVKACALGQASASVLGGHVLGASLDEIETARDQLAAMLKSGGPAPVGRFEDLAVLAPVKDYPARYASTLLAFEAAVDAVRQAQSKLATTRTSGADAA</sequence>
<evidence type="ECO:0000313" key="3">
    <source>
        <dbReference type="Proteomes" id="UP000228945"/>
    </source>
</evidence>
<dbReference type="EMBL" id="CP024201">
    <property type="protein sequence ID" value="ATQ44336.1"/>
    <property type="molecule type" value="Genomic_DNA"/>
</dbReference>
<evidence type="ECO:0000259" key="1">
    <source>
        <dbReference type="Pfam" id="PF01592"/>
    </source>
</evidence>